<feature type="transmembrane region" description="Helical" evidence="6">
    <location>
        <begin position="327"/>
        <end position="349"/>
    </location>
</feature>
<gene>
    <name evidence="8" type="ORF">SAMN05660742_10997</name>
</gene>
<feature type="transmembrane region" description="Helical" evidence="6">
    <location>
        <begin position="78"/>
        <end position="102"/>
    </location>
</feature>
<evidence type="ECO:0000259" key="7">
    <source>
        <dbReference type="PROSITE" id="PS50850"/>
    </source>
</evidence>
<feature type="transmembrane region" description="Helical" evidence="6">
    <location>
        <begin position="302"/>
        <end position="321"/>
    </location>
</feature>
<dbReference type="PANTHER" id="PTHR11662">
    <property type="entry name" value="SOLUTE CARRIER FAMILY 17"/>
    <property type="match status" value="1"/>
</dbReference>
<protein>
    <submittedName>
        <fullName evidence="8">MFS transporter, ACS family, hexuronate transporter</fullName>
    </submittedName>
</protein>
<keyword evidence="2" id="KW-0813">Transport</keyword>
<evidence type="ECO:0000256" key="6">
    <source>
        <dbReference type="SAM" id="Phobius"/>
    </source>
</evidence>
<dbReference type="PROSITE" id="PS50850">
    <property type="entry name" value="MFS"/>
    <property type="match status" value="1"/>
</dbReference>
<keyword evidence="4 6" id="KW-1133">Transmembrane helix</keyword>
<dbReference type="InterPro" id="IPR036259">
    <property type="entry name" value="MFS_trans_sf"/>
</dbReference>
<feature type="transmembrane region" description="Helical" evidence="6">
    <location>
        <begin position="151"/>
        <end position="177"/>
    </location>
</feature>
<feature type="transmembrane region" description="Helical" evidence="6">
    <location>
        <begin position="269"/>
        <end position="290"/>
    </location>
</feature>
<feature type="transmembrane region" description="Helical" evidence="6">
    <location>
        <begin position="361"/>
        <end position="384"/>
    </location>
</feature>
<evidence type="ECO:0000256" key="4">
    <source>
        <dbReference type="ARBA" id="ARBA00022989"/>
    </source>
</evidence>
<dbReference type="AlphaFoldDB" id="A0A1H6ZQM9"/>
<reference evidence="8 9" key="1">
    <citation type="submission" date="2016-10" db="EMBL/GenBank/DDBJ databases">
        <authorList>
            <person name="de Groot N.N."/>
        </authorList>
    </citation>
    <scope>NUCLEOTIDE SEQUENCE [LARGE SCALE GENOMIC DNA]</scope>
    <source>
        <strain evidence="8 9">DSM 2179</strain>
    </source>
</reference>
<name>A0A1H6ZQM9_9FIRM</name>
<feature type="transmembrane region" description="Helical" evidence="6">
    <location>
        <begin position="227"/>
        <end position="249"/>
    </location>
</feature>
<feature type="transmembrane region" description="Helical" evidence="6">
    <location>
        <begin position="46"/>
        <end position="66"/>
    </location>
</feature>
<accession>A0A1H6ZQM9</accession>
<dbReference type="Proteomes" id="UP000199662">
    <property type="component" value="Unassembled WGS sequence"/>
</dbReference>
<dbReference type="RefSeq" id="WP_091831493.1">
    <property type="nucleotide sequence ID" value="NZ_FNZK01000009.1"/>
</dbReference>
<proteinExistence type="predicted"/>
<dbReference type="InterPro" id="IPR050382">
    <property type="entry name" value="MFS_Na/Anion_cotransporter"/>
</dbReference>
<dbReference type="InterPro" id="IPR020846">
    <property type="entry name" value="MFS_dom"/>
</dbReference>
<dbReference type="GO" id="GO:0005886">
    <property type="term" value="C:plasma membrane"/>
    <property type="evidence" value="ECO:0007669"/>
    <property type="project" value="UniProtKB-SubCell"/>
</dbReference>
<sequence length="428" mass="46519">MFQTRRWKIALLIFLASVINYMDRTAFSVAAPYFVKDFNLTPSELGMLFSSFFLGYAIFNFVGGYLSDIHGPKKIFGIFMIIWSVFCGLTGAAFNFVSLFIIRLCFGIGEGPISSTTSKTVNNWFPAKERSSAMGFASSGTPLGAAIAGPLVGLLVLIVSWKVAFVVMGTLGVVWALTWFKMAHDYPQEDPAVSKKELEDIRIGQNQELMLKSGKKMPLSYFLKQPTILLTALAFFAYNYNLFFFLTWFPSYLMMDKGLSLSEMSVVTALPWVAGFIGLGSGGFISDYIYKKTGKLMFSRKIILVVGLGATALFIALTGFVSSAMGAVGLMTMAIFTLYLTGSTYWAIIQDTVTGENVGGVSGFVHFLANLSGVIGPTVTGFIVQFSGEFTSAFVLAATIALAGAISVAFFVKPIIQEEKSSSTYAES</sequence>
<evidence type="ECO:0000256" key="1">
    <source>
        <dbReference type="ARBA" id="ARBA00004651"/>
    </source>
</evidence>
<dbReference type="SUPFAM" id="SSF103473">
    <property type="entry name" value="MFS general substrate transporter"/>
    <property type="match status" value="1"/>
</dbReference>
<dbReference type="InterPro" id="IPR011701">
    <property type="entry name" value="MFS"/>
</dbReference>
<dbReference type="EMBL" id="FNZK01000009">
    <property type="protein sequence ID" value="SEJ52032.1"/>
    <property type="molecule type" value="Genomic_DNA"/>
</dbReference>
<evidence type="ECO:0000313" key="9">
    <source>
        <dbReference type="Proteomes" id="UP000199662"/>
    </source>
</evidence>
<organism evidence="8 9">
    <name type="scientific">Propionispira arboris</name>
    <dbReference type="NCBI Taxonomy" id="84035"/>
    <lineage>
        <taxon>Bacteria</taxon>
        <taxon>Bacillati</taxon>
        <taxon>Bacillota</taxon>
        <taxon>Negativicutes</taxon>
        <taxon>Selenomonadales</taxon>
        <taxon>Selenomonadaceae</taxon>
        <taxon>Propionispira</taxon>
    </lineage>
</organism>
<comment type="subcellular location">
    <subcellularLocation>
        <location evidence="1">Cell membrane</location>
        <topology evidence="1">Multi-pass membrane protein</topology>
    </subcellularLocation>
</comment>
<dbReference type="CDD" id="cd17319">
    <property type="entry name" value="MFS_ExuT_GudP_like"/>
    <property type="match status" value="1"/>
</dbReference>
<evidence type="ECO:0000256" key="2">
    <source>
        <dbReference type="ARBA" id="ARBA00022448"/>
    </source>
</evidence>
<feature type="domain" description="Major facilitator superfamily (MFS) profile" evidence="7">
    <location>
        <begin position="9"/>
        <end position="416"/>
    </location>
</feature>
<keyword evidence="3 6" id="KW-0812">Transmembrane</keyword>
<evidence type="ECO:0000256" key="5">
    <source>
        <dbReference type="ARBA" id="ARBA00023136"/>
    </source>
</evidence>
<keyword evidence="5 6" id="KW-0472">Membrane</keyword>
<feature type="transmembrane region" description="Helical" evidence="6">
    <location>
        <begin position="390"/>
        <end position="412"/>
    </location>
</feature>
<keyword evidence="9" id="KW-1185">Reference proteome</keyword>
<evidence type="ECO:0000313" key="8">
    <source>
        <dbReference type="EMBL" id="SEJ52032.1"/>
    </source>
</evidence>
<dbReference type="Pfam" id="PF07690">
    <property type="entry name" value="MFS_1"/>
    <property type="match status" value="1"/>
</dbReference>
<dbReference type="STRING" id="84035.SAMN05660742_10997"/>
<evidence type="ECO:0000256" key="3">
    <source>
        <dbReference type="ARBA" id="ARBA00022692"/>
    </source>
</evidence>
<dbReference type="Gene3D" id="1.20.1250.20">
    <property type="entry name" value="MFS general substrate transporter like domains"/>
    <property type="match status" value="2"/>
</dbReference>
<dbReference type="GO" id="GO:0022857">
    <property type="term" value="F:transmembrane transporter activity"/>
    <property type="evidence" value="ECO:0007669"/>
    <property type="project" value="InterPro"/>
</dbReference>
<dbReference type="PANTHER" id="PTHR11662:SF399">
    <property type="entry name" value="FI19708P1-RELATED"/>
    <property type="match status" value="1"/>
</dbReference>